<dbReference type="OrthoDB" id="2148490at2759"/>
<dbReference type="InterPro" id="IPR028055">
    <property type="entry name" value="YidC/Oxa/ALB_C"/>
</dbReference>
<dbReference type="Proteomes" id="UP000759131">
    <property type="component" value="Unassembled WGS sequence"/>
</dbReference>
<comment type="similarity">
    <text evidence="2 9">Belongs to the OXA1/ALB3/YidC family.</text>
</comment>
<keyword evidence="13" id="KW-1185">Reference proteome</keyword>
<name>A0A7R9PYQ3_9ACAR</name>
<evidence type="ECO:0000256" key="1">
    <source>
        <dbReference type="ARBA" id="ARBA00004448"/>
    </source>
</evidence>
<dbReference type="GO" id="GO:0032979">
    <property type="term" value="P:protein insertion into mitochondrial inner membrane from matrix"/>
    <property type="evidence" value="ECO:0007669"/>
    <property type="project" value="TreeGrafter"/>
</dbReference>
<dbReference type="EMBL" id="CAJPIZ010002883">
    <property type="protein sequence ID" value="CAG2105638.1"/>
    <property type="molecule type" value="Genomic_DNA"/>
</dbReference>
<dbReference type="EMBL" id="OC857458">
    <property type="protein sequence ID" value="CAD7625208.1"/>
    <property type="molecule type" value="Genomic_DNA"/>
</dbReference>
<evidence type="ECO:0000256" key="6">
    <source>
        <dbReference type="ARBA" id="ARBA00022989"/>
    </source>
</evidence>
<evidence type="ECO:0000256" key="5">
    <source>
        <dbReference type="ARBA" id="ARBA00022946"/>
    </source>
</evidence>
<accession>A0A7R9PYQ3</accession>
<comment type="subcellular location">
    <subcellularLocation>
        <location evidence="9">Membrane</location>
        <topology evidence="9">Multi-pass membrane protein</topology>
    </subcellularLocation>
    <subcellularLocation>
        <location evidence="1">Mitochondrion inner membrane</location>
        <topology evidence="1">Multi-pass membrane protein</topology>
    </subcellularLocation>
</comment>
<dbReference type="Pfam" id="PF02096">
    <property type="entry name" value="60KD_IMP"/>
    <property type="match status" value="1"/>
</dbReference>
<sequence length="283" mass="31841">MFSKSYLKFTKRFIDHKLRLKTTVSHRCLSAITTDTTISIKPELITGADNVLDLSSATGSALVDTIATNSDLPITALGLASNYTPIGWTLHLLEGIHDVLPWYATIALATLCLRLIMFPLVIKAQRNAMKMNQVMPQLQELQQKSTNARLSGNQFEFAKYVQQQQDLMTKNDISPFKRLGIHLLPVITSLSLWAALELGVEAGVSQNSSVFIRTAMRCIPAITLIFIWNFESAILMYWCSSNFISLLQVLLLKQPRIREYLKIPLQIKHKADALPVSKKGFYE</sequence>
<feature type="transmembrane region" description="Helical" evidence="10">
    <location>
        <begin position="100"/>
        <end position="122"/>
    </location>
</feature>
<proteinExistence type="inferred from homology"/>
<keyword evidence="5" id="KW-0809">Transit peptide</keyword>
<dbReference type="PANTHER" id="PTHR12428">
    <property type="entry name" value="OXA1"/>
    <property type="match status" value="1"/>
</dbReference>
<evidence type="ECO:0000256" key="2">
    <source>
        <dbReference type="ARBA" id="ARBA00009877"/>
    </source>
</evidence>
<keyword evidence="6 10" id="KW-1133">Transmembrane helix</keyword>
<evidence type="ECO:0000256" key="10">
    <source>
        <dbReference type="SAM" id="Phobius"/>
    </source>
</evidence>
<keyword evidence="8 10" id="KW-0472">Membrane</keyword>
<evidence type="ECO:0000313" key="12">
    <source>
        <dbReference type="EMBL" id="CAD7625208.1"/>
    </source>
</evidence>
<dbReference type="PANTHER" id="PTHR12428:SF66">
    <property type="entry name" value="MITOCHONDRIAL INNER MEMBRANE PROTEIN OXA1L"/>
    <property type="match status" value="1"/>
</dbReference>
<organism evidence="12">
    <name type="scientific">Medioppia subpectinata</name>
    <dbReference type="NCBI Taxonomy" id="1979941"/>
    <lineage>
        <taxon>Eukaryota</taxon>
        <taxon>Metazoa</taxon>
        <taxon>Ecdysozoa</taxon>
        <taxon>Arthropoda</taxon>
        <taxon>Chelicerata</taxon>
        <taxon>Arachnida</taxon>
        <taxon>Acari</taxon>
        <taxon>Acariformes</taxon>
        <taxon>Sarcoptiformes</taxon>
        <taxon>Oribatida</taxon>
        <taxon>Brachypylina</taxon>
        <taxon>Oppioidea</taxon>
        <taxon>Oppiidae</taxon>
        <taxon>Medioppia</taxon>
    </lineage>
</organism>
<dbReference type="GO" id="GO:0032977">
    <property type="term" value="F:membrane insertase activity"/>
    <property type="evidence" value="ECO:0007669"/>
    <property type="project" value="InterPro"/>
</dbReference>
<dbReference type="CDD" id="cd20069">
    <property type="entry name" value="5TM_Oxa1-like"/>
    <property type="match status" value="1"/>
</dbReference>
<evidence type="ECO:0000256" key="3">
    <source>
        <dbReference type="ARBA" id="ARBA00022692"/>
    </source>
</evidence>
<evidence type="ECO:0000256" key="9">
    <source>
        <dbReference type="RuleBase" id="RU003945"/>
    </source>
</evidence>
<dbReference type="GO" id="GO:0005743">
    <property type="term" value="C:mitochondrial inner membrane"/>
    <property type="evidence" value="ECO:0007669"/>
    <property type="project" value="UniProtKB-SubCell"/>
</dbReference>
<evidence type="ECO:0000259" key="11">
    <source>
        <dbReference type="Pfam" id="PF02096"/>
    </source>
</evidence>
<keyword evidence="4" id="KW-0999">Mitochondrion inner membrane</keyword>
<reference evidence="12" key="1">
    <citation type="submission" date="2020-11" db="EMBL/GenBank/DDBJ databases">
        <authorList>
            <person name="Tran Van P."/>
        </authorList>
    </citation>
    <scope>NUCLEOTIDE SEQUENCE</scope>
</reference>
<dbReference type="InterPro" id="IPR001708">
    <property type="entry name" value="YidC/ALB3/OXA1/COX18"/>
</dbReference>
<evidence type="ECO:0000256" key="7">
    <source>
        <dbReference type="ARBA" id="ARBA00023128"/>
    </source>
</evidence>
<dbReference type="AlphaFoldDB" id="A0A7R9PYQ3"/>
<gene>
    <name evidence="12" type="ORF">OSB1V03_LOCUS5643</name>
</gene>
<feature type="transmembrane region" description="Helical" evidence="10">
    <location>
        <begin position="234"/>
        <end position="252"/>
    </location>
</feature>
<feature type="domain" description="Membrane insertase YidC/Oxa/ALB C-terminal" evidence="11">
    <location>
        <begin position="102"/>
        <end position="188"/>
    </location>
</feature>
<evidence type="ECO:0000313" key="13">
    <source>
        <dbReference type="Proteomes" id="UP000759131"/>
    </source>
</evidence>
<keyword evidence="3 9" id="KW-0812">Transmembrane</keyword>
<evidence type="ECO:0000256" key="8">
    <source>
        <dbReference type="ARBA" id="ARBA00023136"/>
    </source>
</evidence>
<protein>
    <recommendedName>
        <fullName evidence="11">Membrane insertase YidC/Oxa/ALB C-terminal domain-containing protein</fullName>
    </recommendedName>
</protein>
<evidence type="ECO:0000256" key="4">
    <source>
        <dbReference type="ARBA" id="ARBA00022792"/>
    </source>
</evidence>
<keyword evidence="7" id="KW-0496">Mitochondrion</keyword>